<name>A0A2I1CTK7_ASPC2</name>
<gene>
    <name evidence="1" type="ORF">P168DRAFT_330237</name>
</gene>
<dbReference type="VEuPathDB" id="FungiDB:P168DRAFT_330237"/>
<protein>
    <submittedName>
        <fullName evidence="1">Uncharacterized protein</fullName>
    </submittedName>
</protein>
<dbReference type="GeneID" id="36549084"/>
<dbReference type="AlphaFoldDB" id="A0A2I1CTK7"/>
<dbReference type="EMBL" id="MSFM01000013">
    <property type="protein sequence ID" value="PKY00945.1"/>
    <property type="molecule type" value="Genomic_DNA"/>
</dbReference>
<reference evidence="1" key="1">
    <citation type="submission" date="2016-12" db="EMBL/GenBank/DDBJ databases">
        <title>The genomes of Aspergillus section Nigri reveals drivers in fungal speciation.</title>
        <authorList>
            <consortium name="DOE Joint Genome Institute"/>
            <person name="Vesth T.C."/>
            <person name="Nybo J."/>
            <person name="Theobald S."/>
            <person name="Brandl J."/>
            <person name="Frisvad J.C."/>
            <person name="Nielsen K.F."/>
            <person name="Lyhne E.K."/>
            <person name="Kogle M.E."/>
            <person name="Kuo A."/>
            <person name="Riley R."/>
            <person name="Clum A."/>
            <person name="Nolan M."/>
            <person name="Lipzen A."/>
            <person name="Salamov A."/>
            <person name="Henrissat B."/>
            <person name="Wiebenga A."/>
            <person name="De vries R.P."/>
            <person name="Grigoriev I.V."/>
            <person name="Mortensen U.H."/>
            <person name="Andersen M.R."/>
            <person name="Baker S.E."/>
        </authorList>
    </citation>
    <scope>NUCLEOTIDE SEQUENCE</scope>
    <source>
        <strain evidence="1">IBT 28561</strain>
    </source>
</reference>
<accession>A0A2I1CTK7</accession>
<sequence length="421" mass="47068">MIDVATDYLQKLNAFDYYASVVTGLVQVSAFHHDSDDLIVHRCLIAAHALSEGYIGAKQSELASADYPHGVEPVRYPKDDVKQDVLRTVKGPILGHHQIITCNAAMCFDTAMHPKLAFVSYKENLCWLVDWALAHREDKDILAKLNTIVDSNSTSPPTANNGDLSYQESIPTQGLELSWRVRNEIGNEFTHWLAKMDEVVKESTDPSLLHTGVLCTTNTLVRKVLVASVAYGSWQFWPTPRPLTFDDYTELVCAFIGAMVRGWAVDHDSEASIREHNSLNWVCKDCSTALTSEALGPANARATRDDTIMRYAWGPQTYFFVAMRHHGFARRVDNLLEKSTDLAYHKPARQITPYCAPIVAGDNVPIIVTKLLALCGIQLDDSYIDLGEKEWDCQPRMCSECQFDGYQAQLFMVSVGTARSD</sequence>
<evidence type="ECO:0000313" key="1">
    <source>
        <dbReference type="EMBL" id="PKY00945.1"/>
    </source>
</evidence>
<comment type="caution">
    <text evidence="1">The sequence shown here is derived from an EMBL/GenBank/DDBJ whole genome shotgun (WGS) entry which is preliminary data.</text>
</comment>
<dbReference type="RefSeq" id="XP_024689539.1">
    <property type="nucleotide sequence ID" value="XM_024841560.1"/>
</dbReference>
<evidence type="ECO:0000313" key="2">
    <source>
        <dbReference type="Proteomes" id="UP000234254"/>
    </source>
</evidence>
<dbReference type="Proteomes" id="UP000234254">
    <property type="component" value="Unassembled WGS sequence"/>
</dbReference>
<keyword evidence="2" id="KW-1185">Reference proteome</keyword>
<organism evidence="1 2">
    <name type="scientific">Aspergillus campestris (strain IBT 28561)</name>
    <dbReference type="NCBI Taxonomy" id="1392248"/>
    <lineage>
        <taxon>Eukaryota</taxon>
        <taxon>Fungi</taxon>
        <taxon>Dikarya</taxon>
        <taxon>Ascomycota</taxon>
        <taxon>Pezizomycotina</taxon>
        <taxon>Eurotiomycetes</taxon>
        <taxon>Eurotiomycetidae</taxon>
        <taxon>Eurotiales</taxon>
        <taxon>Aspergillaceae</taxon>
        <taxon>Aspergillus</taxon>
        <taxon>Aspergillus subgen. Circumdati</taxon>
    </lineage>
</organism>
<proteinExistence type="predicted"/>
<dbReference type="OrthoDB" id="5412252at2759"/>